<protein>
    <submittedName>
        <fullName evidence="1">Uncharacterized protein</fullName>
    </submittedName>
</protein>
<evidence type="ECO:0000313" key="2">
    <source>
        <dbReference type="Proteomes" id="UP000442707"/>
    </source>
</evidence>
<comment type="caution">
    <text evidence="1">The sequence shown here is derived from an EMBL/GenBank/DDBJ whole genome shotgun (WGS) entry which is preliminary data.</text>
</comment>
<dbReference type="Proteomes" id="UP000442707">
    <property type="component" value="Unassembled WGS sequence"/>
</dbReference>
<keyword evidence="2" id="KW-1185">Reference proteome</keyword>
<organism evidence="1 2">
    <name type="scientific">Streptomyces luteolifulvus</name>
    <dbReference type="NCBI Taxonomy" id="2615112"/>
    <lineage>
        <taxon>Bacteria</taxon>
        <taxon>Bacillati</taxon>
        <taxon>Actinomycetota</taxon>
        <taxon>Actinomycetes</taxon>
        <taxon>Kitasatosporales</taxon>
        <taxon>Streptomycetaceae</taxon>
        <taxon>Streptomyces</taxon>
    </lineage>
</organism>
<dbReference type="AlphaFoldDB" id="A0A6H9V1M3"/>
<proteinExistence type="predicted"/>
<dbReference type="RefSeq" id="WP_150948581.1">
    <property type="nucleotide sequence ID" value="NZ_VZRB01000008.1"/>
</dbReference>
<gene>
    <name evidence="1" type="ORF">F7R91_14705</name>
</gene>
<name>A0A6H9V1M3_9ACTN</name>
<sequence length="134" mass="13428">MADTAPYVRVIEADVPAAATAASDDSVIAQAPFDCTVTAVQYVPEAAITGAATNNRTVTLVNKGQAGSGSTTVATLTFDSGVDGTANDEKTITLSGTAANLVLASGDTLQWRSIANGTGLADPGGLVRITVSRN</sequence>
<accession>A0A6H9V1M3</accession>
<dbReference type="EMBL" id="VZRB01000008">
    <property type="protein sequence ID" value="KAB1146825.1"/>
    <property type="molecule type" value="Genomic_DNA"/>
</dbReference>
<evidence type="ECO:0000313" key="1">
    <source>
        <dbReference type="EMBL" id="KAB1146825.1"/>
    </source>
</evidence>
<reference evidence="1 2" key="1">
    <citation type="submission" date="2019-09" db="EMBL/GenBank/DDBJ databases">
        <title>Screening of Novel Bioactive Compounds from Soil-Associated.</title>
        <authorList>
            <person name="Zhao S."/>
        </authorList>
    </citation>
    <scope>NUCLEOTIDE SEQUENCE [LARGE SCALE GENOMIC DNA]</scope>
    <source>
        <strain evidence="1 2">HIT-DPA4</strain>
    </source>
</reference>